<dbReference type="Proteomes" id="UP000790347">
    <property type="component" value="Unassembled WGS sequence"/>
</dbReference>
<feature type="transmembrane region" description="Helical" evidence="1">
    <location>
        <begin position="7"/>
        <end position="30"/>
    </location>
</feature>
<keyword evidence="1" id="KW-0472">Membrane</keyword>
<organism evidence="3 4">
    <name type="scientific">Dermatophagoides farinae</name>
    <name type="common">American house dust mite</name>
    <dbReference type="NCBI Taxonomy" id="6954"/>
    <lineage>
        <taxon>Eukaryota</taxon>
        <taxon>Metazoa</taxon>
        <taxon>Ecdysozoa</taxon>
        <taxon>Arthropoda</taxon>
        <taxon>Chelicerata</taxon>
        <taxon>Arachnida</taxon>
        <taxon>Acari</taxon>
        <taxon>Acariformes</taxon>
        <taxon>Sarcoptiformes</taxon>
        <taxon>Astigmata</taxon>
        <taxon>Psoroptidia</taxon>
        <taxon>Analgoidea</taxon>
        <taxon>Pyroglyphidae</taxon>
        <taxon>Dermatophagoidinae</taxon>
        <taxon>Dermatophagoides</taxon>
    </lineage>
</organism>
<evidence type="ECO:0000313" key="4">
    <source>
        <dbReference type="Proteomes" id="UP000790347"/>
    </source>
</evidence>
<keyword evidence="4" id="KW-1185">Reference proteome</keyword>
<sequence>MCRVFYKYFLITSTSFMATGGFYFASLTRWLWPSPIYDYGDYDWRKVPESIGAICFILFSIGLLLVLRAHEHELFVFTLILLIPMVTISIMLIIHLIEKRARIDLSDFFLLVIVILLISIIGNIFLYIQSLKNLQTHIRQKHNPLQPQPHQQQKKKTSIYFPQRKTDTFEL</sequence>
<evidence type="ECO:0000256" key="1">
    <source>
        <dbReference type="SAM" id="Phobius"/>
    </source>
</evidence>
<gene>
    <name evidence="3" type="ORF">DERF_002954</name>
    <name evidence="2" type="ORF">HUG17_4998</name>
</gene>
<keyword evidence="1" id="KW-0812">Transmembrane</keyword>
<proteinExistence type="predicted"/>
<reference evidence="2" key="3">
    <citation type="journal article" date="2021" name="World Allergy Organ. J.">
        <title>Chromosome-level assembly of Dermatophagoides farinae genome and transcriptome reveals two novel allergens Der f 37 and Der f 39.</title>
        <authorList>
            <person name="Chen J."/>
            <person name="Cai Z."/>
            <person name="Fan D."/>
            <person name="Hu J."/>
            <person name="Hou Y."/>
            <person name="He Y."/>
            <person name="Zhang Z."/>
            <person name="Zhao Z."/>
            <person name="Gao P."/>
            <person name="Hu W."/>
            <person name="Sun J."/>
            <person name="Li J."/>
            <person name="Ji K."/>
        </authorList>
    </citation>
    <scope>NUCLEOTIDE SEQUENCE</scope>
    <source>
        <strain evidence="2">JKM2019</strain>
    </source>
</reference>
<name>A0A922LDF6_DERFA</name>
<dbReference type="Proteomes" id="UP000828236">
    <property type="component" value="Unassembled WGS sequence"/>
</dbReference>
<dbReference type="OrthoDB" id="10343979at2759"/>
<evidence type="ECO:0000313" key="3">
    <source>
        <dbReference type="EMBL" id="KAH9529045.1"/>
    </source>
</evidence>
<dbReference type="AlphaFoldDB" id="A0A922LDF6"/>
<feature type="transmembrane region" description="Helical" evidence="1">
    <location>
        <begin position="50"/>
        <end position="67"/>
    </location>
</feature>
<feature type="transmembrane region" description="Helical" evidence="1">
    <location>
        <begin position="108"/>
        <end position="128"/>
    </location>
</feature>
<feature type="transmembrane region" description="Helical" evidence="1">
    <location>
        <begin position="74"/>
        <end position="96"/>
    </location>
</feature>
<comment type="caution">
    <text evidence="3">The sequence shown here is derived from an EMBL/GenBank/DDBJ whole genome shotgun (WGS) entry which is preliminary data.</text>
</comment>
<dbReference type="EMBL" id="ASGP02000001">
    <property type="protein sequence ID" value="KAH9529045.1"/>
    <property type="molecule type" value="Genomic_DNA"/>
</dbReference>
<reference evidence="3" key="1">
    <citation type="submission" date="2013-05" db="EMBL/GenBank/DDBJ databases">
        <authorList>
            <person name="Yim A.K.Y."/>
            <person name="Chan T.F."/>
            <person name="Ji K.M."/>
            <person name="Liu X.Y."/>
            <person name="Zhou J.W."/>
            <person name="Li R.Q."/>
            <person name="Yang K.Y."/>
            <person name="Li J."/>
            <person name="Li M."/>
            <person name="Law P.T.W."/>
            <person name="Wu Y.L."/>
            <person name="Cai Z.L."/>
            <person name="Qin H."/>
            <person name="Bao Y."/>
            <person name="Leung R.K.K."/>
            <person name="Ng P.K.S."/>
            <person name="Zou J."/>
            <person name="Zhong X.J."/>
            <person name="Ran P.X."/>
            <person name="Zhong N.S."/>
            <person name="Liu Z.G."/>
            <person name="Tsui S.K.W."/>
        </authorList>
    </citation>
    <scope>NUCLEOTIDE SEQUENCE</scope>
    <source>
        <strain evidence="3">Derf</strain>
        <tissue evidence="3">Whole organism</tissue>
    </source>
</reference>
<reference evidence="2" key="2">
    <citation type="submission" date="2020-06" db="EMBL/GenBank/DDBJ databases">
        <authorList>
            <person name="Ji K."/>
            <person name="Li J."/>
        </authorList>
    </citation>
    <scope>NUCLEOTIDE SEQUENCE</scope>
    <source>
        <strain evidence="2">JKM2019</strain>
        <tissue evidence="2">Whole body</tissue>
    </source>
</reference>
<reference evidence="3" key="4">
    <citation type="journal article" date="2022" name="Res Sq">
        <title>Comparative Genomics Reveals Insights into the Divergent Evolution of Astigmatic Mites and Household Pest Adaptations.</title>
        <authorList>
            <person name="Xiong Q."/>
            <person name="Wan A.T.-Y."/>
            <person name="Liu X.-Y."/>
            <person name="Fung C.S.-H."/>
            <person name="Xiao X."/>
            <person name="Malainual N."/>
            <person name="Hou J."/>
            <person name="Wang L."/>
            <person name="Wang M."/>
            <person name="Yang K."/>
            <person name="Cui Y."/>
            <person name="Leung E."/>
            <person name="Nong W."/>
            <person name="Shin S.-K."/>
            <person name="Au S."/>
            <person name="Jeong K.Y."/>
            <person name="Chew F.T."/>
            <person name="Hui J."/>
            <person name="Leung T.F."/>
            <person name="Tungtrongchitr A."/>
            <person name="Zhong N."/>
            <person name="Liu Z."/>
            <person name="Tsui S."/>
        </authorList>
    </citation>
    <scope>NUCLEOTIDE SEQUENCE</scope>
    <source>
        <strain evidence="3">Derf</strain>
        <tissue evidence="3">Whole organism</tissue>
    </source>
</reference>
<accession>A0A922LDF6</accession>
<keyword evidence="1" id="KW-1133">Transmembrane helix</keyword>
<evidence type="ECO:0000313" key="2">
    <source>
        <dbReference type="EMBL" id="KAH7641953.1"/>
    </source>
</evidence>
<protein>
    <submittedName>
        <fullName evidence="3">Uncharacterized protein</fullName>
    </submittedName>
</protein>
<dbReference type="EMBL" id="SDOV01000004">
    <property type="protein sequence ID" value="KAH7641953.1"/>
    <property type="molecule type" value="Genomic_DNA"/>
</dbReference>